<comment type="catalytic activity">
    <reaction evidence="16 18">
        <text>N-acetyl-alpha-D-glucosamine 1-phosphate + UTP + H(+) = UDP-N-acetyl-alpha-D-glucosamine + diphosphate</text>
        <dbReference type="Rhea" id="RHEA:13509"/>
        <dbReference type="ChEBI" id="CHEBI:15378"/>
        <dbReference type="ChEBI" id="CHEBI:33019"/>
        <dbReference type="ChEBI" id="CHEBI:46398"/>
        <dbReference type="ChEBI" id="CHEBI:57705"/>
        <dbReference type="ChEBI" id="CHEBI:57776"/>
        <dbReference type="EC" id="2.7.7.23"/>
    </reaction>
</comment>
<feature type="binding site" evidence="18">
    <location>
        <begin position="89"/>
        <end position="90"/>
    </location>
    <ligand>
        <name>UDP-N-acetyl-alpha-D-glucosamine</name>
        <dbReference type="ChEBI" id="CHEBI:57705"/>
    </ligand>
</feature>
<protein>
    <recommendedName>
        <fullName evidence="18">Bifunctional protein GlmU</fullName>
    </recommendedName>
    <domain>
        <recommendedName>
            <fullName evidence="18">UDP-N-acetylglucosamine pyrophosphorylase</fullName>
            <ecNumber evidence="18">2.7.7.23</ecNumber>
        </recommendedName>
        <alternativeName>
            <fullName evidence="18">N-acetylglucosamine-1-phosphate uridyltransferase</fullName>
        </alternativeName>
    </domain>
    <domain>
        <recommendedName>
            <fullName evidence="18">Glucosamine-1-phosphate N-acetyltransferase</fullName>
            <ecNumber evidence="18">2.3.1.157</ecNumber>
        </recommendedName>
    </domain>
</protein>
<accession>A0A258D6U4</accession>
<dbReference type="Gene3D" id="3.90.550.10">
    <property type="entry name" value="Spore Coat Polysaccharide Biosynthesis Protein SpsA, Chain A"/>
    <property type="match status" value="1"/>
</dbReference>
<feature type="region of interest" description="N-acetyltransferase" evidence="18">
    <location>
        <begin position="261"/>
        <end position="463"/>
    </location>
</feature>
<comment type="caution">
    <text evidence="20">The sequence shown here is derived from an EMBL/GenBank/DDBJ whole genome shotgun (WGS) entry which is preliminary data.</text>
</comment>
<evidence type="ECO:0000256" key="13">
    <source>
        <dbReference type="ARBA" id="ARBA00023315"/>
    </source>
</evidence>
<evidence type="ECO:0000313" key="20">
    <source>
        <dbReference type="EMBL" id="OYX03459.1"/>
    </source>
</evidence>
<organism evidence="20 21">
    <name type="scientific">Caulobacter vibrioides</name>
    <name type="common">Caulobacter crescentus</name>
    <dbReference type="NCBI Taxonomy" id="155892"/>
    <lineage>
        <taxon>Bacteria</taxon>
        <taxon>Pseudomonadati</taxon>
        <taxon>Pseudomonadota</taxon>
        <taxon>Alphaproteobacteria</taxon>
        <taxon>Caulobacterales</taxon>
        <taxon>Caulobacteraceae</taxon>
        <taxon>Caulobacter</taxon>
    </lineage>
</organism>
<comment type="function">
    <text evidence="17 18">Catalyzes the last two sequential reactions in the de novo biosynthetic pathway for UDP-N-acetylglucosamine (UDP-GlcNAc). The C-terminal domain catalyzes the transfer of acetyl group from acetyl coenzyme A to glucosamine-1-phosphate (GlcN-1-P) to produce N-acetylglucosamine-1-phosphate (GlcNAc-1-P), which is converted into UDP-GlcNAc by the transfer of uridine 5-monophosphate (from uridine 5-triphosphate), a reaction catalyzed by the N-terminal domain.</text>
</comment>
<feature type="binding site" evidence="18">
    <location>
        <position position="370"/>
    </location>
    <ligand>
        <name>UDP-N-acetyl-alpha-D-glucosamine</name>
        <dbReference type="ChEBI" id="CHEBI:57705"/>
    </ligand>
</feature>
<comment type="similarity">
    <text evidence="3 18">In the N-terminal section; belongs to the N-acetylglucosamine-1-phosphate uridyltransferase family.</text>
</comment>
<proteinExistence type="inferred from homology"/>
<evidence type="ECO:0000256" key="14">
    <source>
        <dbReference type="ARBA" id="ARBA00023316"/>
    </source>
</evidence>
<feature type="binding site" evidence="18">
    <location>
        <position position="84"/>
    </location>
    <ligand>
        <name>UDP-N-acetyl-alpha-D-glucosamine</name>
        <dbReference type="ChEBI" id="CHEBI:57705"/>
    </ligand>
</feature>
<feature type="binding site" evidence="18">
    <location>
        <position position="433"/>
    </location>
    <ligand>
        <name>acetyl-CoA</name>
        <dbReference type="ChEBI" id="CHEBI:57288"/>
    </ligand>
</feature>
<dbReference type="GO" id="GO:0000902">
    <property type="term" value="P:cell morphogenesis"/>
    <property type="evidence" value="ECO:0007669"/>
    <property type="project" value="UniProtKB-UniRule"/>
</dbReference>
<dbReference type="InterPro" id="IPR025877">
    <property type="entry name" value="MobA-like_NTP_Trfase"/>
</dbReference>
<comment type="cofactor">
    <cofactor evidence="18">
        <name>Mg(2+)</name>
        <dbReference type="ChEBI" id="CHEBI:18420"/>
    </cofactor>
    <text evidence="18">Binds 1 Mg(2+) ion per subunit.</text>
</comment>
<dbReference type="PANTHER" id="PTHR43584">
    <property type="entry name" value="NUCLEOTIDYL TRANSFERASE"/>
    <property type="match status" value="1"/>
</dbReference>
<evidence type="ECO:0000256" key="2">
    <source>
        <dbReference type="ARBA" id="ARBA00007707"/>
    </source>
</evidence>
<keyword evidence="9 18" id="KW-0460">Magnesium</keyword>
<feature type="binding site" evidence="18">
    <location>
        <position position="180"/>
    </location>
    <ligand>
        <name>UDP-N-acetyl-alpha-D-glucosamine</name>
        <dbReference type="ChEBI" id="CHEBI:57705"/>
    </ligand>
</feature>
<comment type="similarity">
    <text evidence="2 18">In the C-terminal section; belongs to the transferase hexapeptide repeat family.</text>
</comment>
<feature type="binding site" evidence="18">
    <location>
        <position position="373"/>
    </location>
    <ligand>
        <name>acetyl-CoA</name>
        <dbReference type="ChEBI" id="CHEBI:57288"/>
    </ligand>
</feature>
<feature type="binding site" evidence="18">
    <location>
        <begin position="379"/>
        <end position="380"/>
    </location>
    <ligand>
        <name>acetyl-CoA</name>
        <dbReference type="ChEBI" id="CHEBI:57288"/>
    </ligand>
</feature>
<dbReference type="GO" id="GO:0005737">
    <property type="term" value="C:cytoplasm"/>
    <property type="evidence" value="ECO:0007669"/>
    <property type="project" value="UniProtKB-SubCell"/>
</dbReference>
<dbReference type="InterPro" id="IPR001451">
    <property type="entry name" value="Hexapep"/>
</dbReference>
<comment type="pathway">
    <text evidence="18">Bacterial outer membrane biogenesis; LPS lipid A biosynthesis.</text>
</comment>
<dbReference type="GO" id="GO:0016020">
    <property type="term" value="C:membrane"/>
    <property type="evidence" value="ECO:0007669"/>
    <property type="project" value="GOC"/>
</dbReference>
<evidence type="ECO:0000259" key="19">
    <source>
        <dbReference type="Pfam" id="PF12804"/>
    </source>
</evidence>
<dbReference type="GO" id="GO:0003977">
    <property type="term" value="F:UDP-N-acetylglucosamine diphosphorylase activity"/>
    <property type="evidence" value="ECO:0007669"/>
    <property type="project" value="UniProtKB-UniRule"/>
</dbReference>
<gene>
    <name evidence="18" type="primary">glmU</name>
    <name evidence="20" type="ORF">B7Z12_10190</name>
</gene>
<keyword evidence="13 18" id="KW-0012">Acyltransferase</keyword>
<feature type="binding site" evidence="18">
    <location>
        <position position="150"/>
    </location>
    <ligand>
        <name>UDP-N-acetyl-alpha-D-glucosamine</name>
        <dbReference type="ChEBI" id="CHEBI:57705"/>
    </ligand>
</feature>
<dbReference type="EC" id="2.3.1.157" evidence="18"/>
<dbReference type="InterPro" id="IPR005882">
    <property type="entry name" value="Bifunctional_GlmU"/>
</dbReference>
<evidence type="ECO:0000256" key="5">
    <source>
        <dbReference type="ARBA" id="ARBA00022679"/>
    </source>
</evidence>
<evidence type="ECO:0000256" key="16">
    <source>
        <dbReference type="ARBA" id="ARBA00048493"/>
    </source>
</evidence>
<dbReference type="GO" id="GO:0009245">
    <property type="term" value="P:lipid A biosynthetic process"/>
    <property type="evidence" value="ECO:0007669"/>
    <property type="project" value="UniProtKB-UniRule"/>
</dbReference>
<sequence length="463" mass="48062">MTEPVSKPIRPRAAVILAAGQGTRMKSPTPKVLHKLAGRTLLDHAIDAAEGLGCERIIVVVGAHSPQVGESVRKRLGPDATVIQDPPLGTGHAVLAAKDALADFDGDVVVTYADCPLTTAPVIAPLFDLITKGAHVAVLGFEAQSPTGYGRLILAPGHVLLRIVEEKEADLATKQVKHCNSGVLAADRAVLFDLLANVRNDNAKGEYYLTDVVGLAHERHLSTRAAFAPEASVQGVNAQAELAAAEAVWQQNRRKALMIEGVTMPAPDTVHLAWDTQIAGGAVVEQFVVFGPGVSVASGAVIKAFSHLEGASVGEGALIGPYARLRPGAEIGAEAHIGNFVEVKKVKVGAGAKANHLSYLGDGSVGEKANIGAGTIFCNYDGFEKFETHVGAGAFIGSNSALVAPVRVGDGAMTGSGSVIVRNVPAEALALSRADQVIKAGWAAKFRAVKKAAKDKKSKKGKK</sequence>
<dbReference type="GO" id="GO:0008360">
    <property type="term" value="P:regulation of cell shape"/>
    <property type="evidence" value="ECO:0007669"/>
    <property type="project" value="UniProtKB-KW"/>
</dbReference>
<reference evidence="20 21" key="1">
    <citation type="submission" date="2017-03" db="EMBL/GenBank/DDBJ databases">
        <title>Lifting the veil on microbial sulfur biogeochemistry in mining wastewaters.</title>
        <authorList>
            <person name="Kantor R.S."/>
            <person name="Colenbrander Nelson T."/>
            <person name="Marshall S."/>
            <person name="Bennett D."/>
            <person name="Apte S."/>
            <person name="Camacho D."/>
            <person name="Thomas B.C."/>
            <person name="Warren L.A."/>
            <person name="Banfield J.F."/>
        </authorList>
    </citation>
    <scope>NUCLEOTIDE SEQUENCE [LARGE SCALE GENOMIC DNA]</scope>
    <source>
        <strain evidence="20">32-67-7</strain>
    </source>
</reference>
<evidence type="ECO:0000256" key="10">
    <source>
        <dbReference type="ARBA" id="ARBA00022960"/>
    </source>
</evidence>
<keyword evidence="14 18" id="KW-0961">Cell wall biogenesis/degradation</keyword>
<dbReference type="EMBL" id="NCDQ01000144">
    <property type="protein sequence ID" value="OYX03459.1"/>
    <property type="molecule type" value="Genomic_DNA"/>
</dbReference>
<feature type="binding site" evidence="18">
    <location>
        <position position="398"/>
    </location>
    <ligand>
        <name>acetyl-CoA</name>
        <dbReference type="ChEBI" id="CHEBI:57288"/>
    </ligand>
</feature>
<evidence type="ECO:0000256" key="6">
    <source>
        <dbReference type="ARBA" id="ARBA00022695"/>
    </source>
</evidence>
<dbReference type="GO" id="GO:0009252">
    <property type="term" value="P:peptidoglycan biosynthetic process"/>
    <property type="evidence" value="ECO:0007669"/>
    <property type="project" value="UniProtKB-UniRule"/>
</dbReference>
<feature type="binding site" evidence="18">
    <location>
        <position position="165"/>
    </location>
    <ligand>
        <name>UDP-N-acetyl-alpha-D-glucosamine</name>
        <dbReference type="ChEBI" id="CHEBI:57705"/>
    </ligand>
</feature>
<keyword evidence="12 18" id="KW-0511">Multifunctional enzyme</keyword>
<comment type="pathway">
    <text evidence="18">Nucleotide-sugar biosynthesis; UDP-N-acetyl-alpha-D-glucosamine biosynthesis; UDP-N-acetyl-alpha-D-glucosamine from N-acetyl-alpha-D-glucosamine 1-phosphate: step 1/1.</text>
</comment>
<dbReference type="Pfam" id="PF12804">
    <property type="entry name" value="NTP_transf_3"/>
    <property type="match status" value="1"/>
</dbReference>
<comment type="pathway">
    <text evidence="18">Nucleotide-sugar biosynthesis; UDP-N-acetyl-alpha-D-glucosamine biosynthesis; N-acetyl-alpha-D-glucosamine 1-phosphate from alpha-D-glucosamine 6-phosphate (route II): step 2/2.</text>
</comment>
<feature type="binding site" evidence="18">
    <location>
        <position position="114"/>
    </location>
    <ligand>
        <name>Mg(2+)</name>
        <dbReference type="ChEBI" id="CHEBI:18420"/>
    </ligand>
</feature>
<evidence type="ECO:0000256" key="3">
    <source>
        <dbReference type="ARBA" id="ARBA00007947"/>
    </source>
</evidence>
<evidence type="ECO:0000256" key="7">
    <source>
        <dbReference type="ARBA" id="ARBA00022723"/>
    </source>
</evidence>
<keyword evidence="8 18" id="KW-0677">Repeat</keyword>
<dbReference type="GO" id="GO:0000287">
    <property type="term" value="F:magnesium ion binding"/>
    <property type="evidence" value="ECO:0007669"/>
    <property type="project" value="UniProtKB-UniRule"/>
</dbReference>
<dbReference type="SUPFAM" id="SSF51161">
    <property type="entry name" value="Trimeric LpxA-like enzymes"/>
    <property type="match status" value="1"/>
</dbReference>
<dbReference type="InterPro" id="IPR050065">
    <property type="entry name" value="GlmU-like"/>
</dbReference>
<feature type="region of interest" description="Pyrophosphorylase" evidence="18">
    <location>
        <begin position="1"/>
        <end position="239"/>
    </location>
</feature>
<evidence type="ECO:0000313" key="21">
    <source>
        <dbReference type="Proteomes" id="UP000215616"/>
    </source>
</evidence>
<dbReference type="UniPathway" id="UPA00113">
    <property type="reaction ID" value="UER00532"/>
</dbReference>
<evidence type="ECO:0000256" key="8">
    <source>
        <dbReference type="ARBA" id="ARBA00022737"/>
    </source>
</evidence>
<dbReference type="HAMAP" id="MF_01631">
    <property type="entry name" value="GlmU"/>
    <property type="match status" value="1"/>
</dbReference>
<dbReference type="AlphaFoldDB" id="A0A258D6U4"/>
<feature type="region of interest" description="Linker" evidence="18">
    <location>
        <begin position="240"/>
        <end position="260"/>
    </location>
</feature>
<feature type="binding site" evidence="18">
    <location>
        <position position="416"/>
    </location>
    <ligand>
        <name>acetyl-CoA</name>
        <dbReference type="ChEBI" id="CHEBI:57288"/>
    </ligand>
</feature>
<keyword evidence="11 18" id="KW-0573">Peptidoglycan synthesis</keyword>
<dbReference type="NCBIfam" id="TIGR01173">
    <property type="entry name" value="glmU"/>
    <property type="match status" value="1"/>
</dbReference>
<dbReference type="CDD" id="cd02540">
    <property type="entry name" value="GT2_GlmU_N_bac"/>
    <property type="match status" value="1"/>
</dbReference>
<evidence type="ECO:0000256" key="18">
    <source>
        <dbReference type="HAMAP-Rule" id="MF_01631"/>
    </source>
</evidence>
<dbReference type="PANTHER" id="PTHR43584:SF3">
    <property type="entry name" value="BIFUNCTIONAL PROTEIN GLMU"/>
    <property type="match status" value="1"/>
</dbReference>
<dbReference type="GO" id="GO:0071555">
    <property type="term" value="P:cell wall organization"/>
    <property type="evidence" value="ECO:0007669"/>
    <property type="project" value="UniProtKB-KW"/>
</dbReference>
<dbReference type="SUPFAM" id="SSF53448">
    <property type="entry name" value="Nucleotide-diphospho-sugar transferases"/>
    <property type="match status" value="1"/>
</dbReference>
<keyword evidence="10 18" id="KW-0133">Cell shape</keyword>
<dbReference type="UniPathway" id="UPA00973"/>
<keyword evidence="4 18" id="KW-0963">Cytoplasm</keyword>
<dbReference type="Pfam" id="PF00132">
    <property type="entry name" value="Hexapep"/>
    <property type="match status" value="1"/>
</dbReference>
<feature type="binding site" evidence="18">
    <location>
        <position position="237"/>
    </location>
    <ligand>
        <name>UDP-N-acetyl-alpha-D-glucosamine</name>
        <dbReference type="ChEBI" id="CHEBI:57705"/>
    </ligand>
</feature>
<dbReference type="InterPro" id="IPR029044">
    <property type="entry name" value="Nucleotide-diphossugar_trans"/>
</dbReference>
<feature type="active site" description="Proton acceptor" evidence="18">
    <location>
        <position position="356"/>
    </location>
</feature>
<dbReference type="InterPro" id="IPR011004">
    <property type="entry name" value="Trimer_LpxA-like_sf"/>
</dbReference>
<comment type="caution">
    <text evidence="18">Lacks conserved residue(s) required for the propagation of feature annotation.</text>
</comment>
<dbReference type="EC" id="2.7.7.23" evidence="18"/>
<evidence type="ECO:0000256" key="12">
    <source>
        <dbReference type="ARBA" id="ARBA00023268"/>
    </source>
</evidence>
<dbReference type="GO" id="GO:0019134">
    <property type="term" value="F:glucosamine-1-phosphate N-acetyltransferase activity"/>
    <property type="evidence" value="ECO:0007669"/>
    <property type="project" value="UniProtKB-UniRule"/>
</dbReference>
<keyword evidence="6 18" id="KW-0548">Nucleotidyltransferase</keyword>
<dbReference type="InterPro" id="IPR038009">
    <property type="entry name" value="GlmU_C_LbH"/>
</dbReference>
<evidence type="ECO:0000256" key="4">
    <source>
        <dbReference type="ARBA" id="ARBA00022490"/>
    </source>
</evidence>
<name>A0A258D6U4_CAUVI</name>
<dbReference type="GO" id="GO:0006048">
    <property type="term" value="P:UDP-N-acetylglucosamine biosynthetic process"/>
    <property type="evidence" value="ECO:0007669"/>
    <property type="project" value="UniProtKB-UniPathway"/>
</dbReference>
<evidence type="ECO:0000256" key="9">
    <source>
        <dbReference type="ARBA" id="ARBA00022842"/>
    </source>
</evidence>
<feature type="binding site" evidence="18">
    <location>
        <position position="344"/>
    </location>
    <ligand>
        <name>UDP-N-acetyl-alpha-D-glucosamine</name>
        <dbReference type="ChEBI" id="CHEBI:57705"/>
    </ligand>
</feature>
<feature type="domain" description="MobA-like NTP transferase" evidence="19">
    <location>
        <begin position="14"/>
        <end position="149"/>
    </location>
</feature>
<dbReference type="CDD" id="cd03353">
    <property type="entry name" value="LbH_GlmU_C"/>
    <property type="match status" value="1"/>
</dbReference>
<evidence type="ECO:0000256" key="11">
    <source>
        <dbReference type="ARBA" id="ARBA00022984"/>
    </source>
</evidence>
<feature type="binding site" evidence="18">
    <location>
        <position position="237"/>
    </location>
    <ligand>
        <name>Mg(2+)</name>
        <dbReference type="ChEBI" id="CHEBI:18420"/>
    </ligand>
</feature>
<comment type="catalytic activity">
    <reaction evidence="15 18">
        <text>alpha-D-glucosamine 1-phosphate + acetyl-CoA = N-acetyl-alpha-D-glucosamine 1-phosphate + CoA + H(+)</text>
        <dbReference type="Rhea" id="RHEA:13725"/>
        <dbReference type="ChEBI" id="CHEBI:15378"/>
        <dbReference type="ChEBI" id="CHEBI:57287"/>
        <dbReference type="ChEBI" id="CHEBI:57288"/>
        <dbReference type="ChEBI" id="CHEBI:57776"/>
        <dbReference type="ChEBI" id="CHEBI:58516"/>
        <dbReference type="EC" id="2.3.1.157"/>
    </reaction>
</comment>
<keyword evidence="5 18" id="KW-0808">Transferase</keyword>
<evidence type="ECO:0000256" key="15">
    <source>
        <dbReference type="ARBA" id="ARBA00048247"/>
    </source>
</evidence>
<dbReference type="Gene3D" id="2.160.10.10">
    <property type="entry name" value="Hexapeptide repeat proteins"/>
    <property type="match status" value="1"/>
</dbReference>
<comment type="subunit">
    <text evidence="18">Homotrimer.</text>
</comment>
<feature type="binding site" evidence="18">
    <location>
        <position position="326"/>
    </location>
    <ligand>
        <name>UDP-N-acetyl-alpha-D-glucosamine</name>
        <dbReference type="ChEBI" id="CHEBI:57705"/>
    </ligand>
</feature>
<keyword evidence="7 18" id="KW-0479">Metal-binding</keyword>
<dbReference type="NCBIfam" id="NF010933">
    <property type="entry name" value="PRK14353.1"/>
    <property type="match status" value="1"/>
</dbReference>
<feature type="binding site" evidence="18">
    <location>
        <position position="359"/>
    </location>
    <ligand>
        <name>UDP-N-acetyl-alpha-D-glucosamine</name>
        <dbReference type="ChEBI" id="CHEBI:57705"/>
    </ligand>
</feature>
<evidence type="ECO:0000256" key="17">
    <source>
        <dbReference type="ARBA" id="ARBA00049628"/>
    </source>
</evidence>
<feature type="binding site" evidence="18">
    <location>
        <begin position="17"/>
        <end position="20"/>
    </location>
    <ligand>
        <name>UDP-N-acetyl-alpha-D-glucosamine</name>
        <dbReference type="ChEBI" id="CHEBI:57705"/>
    </ligand>
</feature>
<comment type="subcellular location">
    <subcellularLocation>
        <location evidence="1 18">Cytoplasm</location>
    </subcellularLocation>
</comment>
<feature type="binding site" evidence="18">
    <location>
        <position position="31"/>
    </location>
    <ligand>
        <name>UDP-N-acetyl-alpha-D-glucosamine</name>
        <dbReference type="ChEBI" id="CHEBI:57705"/>
    </ligand>
</feature>
<evidence type="ECO:0000256" key="1">
    <source>
        <dbReference type="ARBA" id="ARBA00004496"/>
    </source>
</evidence>
<dbReference type="Proteomes" id="UP000215616">
    <property type="component" value="Unassembled WGS sequence"/>
</dbReference>